<dbReference type="PRINTS" id="PR00452">
    <property type="entry name" value="SH3DOMAIN"/>
</dbReference>
<dbReference type="SMART" id="SM00326">
    <property type="entry name" value="SH3"/>
    <property type="match status" value="2"/>
</dbReference>
<dbReference type="Gene3D" id="2.30.30.40">
    <property type="entry name" value="SH3 Domains"/>
    <property type="match status" value="2"/>
</dbReference>
<dbReference type="EMBL" id="JASPKZ010003045">
    <property type="protein sequence ID" value="KAJ9594444.1"/>
    <property type="molecule type" value="Genomic_DNA"/>
</dbReference>
<sequence>MKYPIRPAPRPPSSSRSVGMHRSLSTLDDWGDGDPFTKRNFTNRPLSVQWDQPPNVKKKPPPRPPPPKFPPKNPKKAGLEVPNRPSSLLSGLFNRNSSTPRTTASQSSLSNQNKNNIKKDSSSVIATASLIDLHSPSCSPTPTTRSSSDGLSVNSFGSDGSTSNNGHTTGGGGSSLFESGFEDDFDFFGGLSSSSSFGTPLSEQKDPWSVAAPQDPFSPPRQQNTSTVQKQSNSSTTFYTHSSTTLTSLPTIIRAKPGKQPLPKLSDRRTLSAATNRSIELSRLSPKREIGDDDDDENDSGNCSPPMPSIPPPPLPPEALLEMQSECSPPDLPPRPAHLQEDVQEPHGIALYDYPASHPDDLSFYANDKIVLLHQVNNDWYFGQKGQNQGMFPVNFIKVVVPLNNSESKRNHESRSPENIVKAIYPFSAETWDDLEFQEGASIYVLSKINDDWLYGECSGKKGQFPAGFVDHIPSNLPQHLN</sequence>
<dbReference type="CDD" id="cd00174">
    <property type="entry name" value="SH3"/>
    <property type="match status" value="1"/>
</dbReference>
<reference evidence="7" key="1">
    <citation type="journal article" date="2023" name="IScience">
        <title>Live-bearing cockroach genome reveals convergent evolutionary mechanisms linked to viviparity in insects and beyond.</title>
        <authorList>
            <person name="Fouks B."/>
            <person name="Harrison M.C."/>
            <person name="Mikhailova A.A."/>
            <person name="Marchal E."/>
            <person name="English S."/>
            <person name="Carruthers M."/>
            <person name="Jennings E.C."/>
            <person name="Chiamaka E.L."/>
            <person name="Frigard R.A."/>
            <person name="Pippel M."/>
            <person name="Attardo G.M."/>
            <person name="Benoit J.B."/>
            <person name="Bornberg-Bauer E."/>
            <person name="Tobe S.S."/>
        </authorList>
    </citation>
    <scope>NUCLEOTIDE SEQUENCE</scope>
    <source>
        <strain evidence="7">Stay&amp;Tobe</strain>
    </source>
</reference>
<feature type="region of interest" description="Disordered" evidence="5">
    <location>
        <begin position="133"/>
        <end position="176"/>
    </location>
</feature>
<dbReference type="PANTHER" id="PTHR47174:SF3">
    <property type="entry name" value="BRIDGING INTEGRATOR 3"/>
    <property type="match status" value="1"/>
</dbReference>
<dbReference type="Proteomes" id="UP001233999">
    <property type="component" value="Unassembled WGS sequence"/>
</dbReference>
<dbReference type="InterPro" id="IPR046982">
    <property type="entry name" value="BIN3/RVS161-like"/>
</dbReference>
<feature type="non-terminal residue" evidence="7">
    <location>
        <position position="482"/>
    </location>
</feature>
<feature type="domain" description="SH3" evidence="6">
    <location>
        <begin position="416"/>
        <end position="475"/>
    </location>
</feature>
<organism evidence="7 8">
    <name type="scientific">Diploptera punctata</name>
    <name type="common">Pacific beetle cockroach</name>
    <dbReference type="NCBI Taxonomy" id="6984"/>
    <lineage>
        <taxon>Eukaryota</taxon>
        <taxon>Metazoa</taxon>
        <taxon>Ecdysozoa</taxon>
        <taxon>Arthropoda</taxon>
        <taxon>Hexapoda</taxon>
        <taxon>Insecta</taxon>
        <taxon>Pterygota</taxon>
        <taxon>Neoptera</taxon>
        <taxon>Polyneoptera</taxon>
        <taxon>Dictyoptera</taxon>
        <taxon>Blattodea</taxon>
        <taxon>Blaberoidea</taxon>
        <taxon>Blaberidae</taxon>
        <taxon>Diplopterinae</taxon>
        <taxon>Diploptera</taxon>
    </lineage>
</organism>
<dbReference type="GO" id="GO:0051666">
    <property type="term" value="P:actin cortical patch localization"/>
    <property type="evidence" value="ECO:0007669"/>
    <property type="project" value="InterPro"/>
</dbReference>
<feature type="compositionally biased region" description="Low complexity" evidence="5">
    <location>
        <begin position="105"/>
        <end position="115"/>
    </location>
</feature>
<feature type="compositionally biased region" description="Pro residues" evidence="5">
    <location>
        <begin position="62"/>
        <end position="72"/>
    </location>
</feature>
<feature type="compositionally biased region" description="Pro residues" evidence="5">
    <location>
        <begin position="305"/>
        <end position="317"/>
    </location>
</feature>
<comment type="subcellular location">
    <subcellularLocation>
        <location evidence="1">Cytoplasm</location>
    </subcellularLocation>
</comment>
<keyword evidence="3" id="KW-0963">Cytoplasm</keyword>
<evidence type="ECO:0000259" key="6">
    <source>
        <dbReference type="PROSITE" id="PS50002"/>
    </source>
</evidence>
<dbReference type="GO" id="GO:0006897">
    <property type="term" value="P:endocytosis"/>
    <property type="evidence" value="ECO:0007669"/>
    <property type="project" value="InterPro"/>
</dbReference>
<evidence type="ECO:0000256" key="3">
    <source>
        <dbReference type="ARBA" id="ARBA00022490"/>
    </source>
</evidence>
<reference evidence="7" key="2">
    <citation type="submission" date="2023-05" db="EMBL/GenBank/DDBJ databases">
        <authorList>
            <person name="Fouks B."/>
        </authorList>
    </citation>
    <scope>NUCLEOTIDE SEQUENCE</scope>
    <source>
        <strain evidence="7">Stay&amp;Tobe</strain>
        <tissue evidence="7">Testes</tissue>
    </source>
</reference>
<evidence type="ECO:0000256" key="5">
    <source>
        <dbReference type="SAM" id="MobiDB-lite"/>
    </source>
</evidence>
<proteinExistence type="predicted"/>
<feature type="compositionally biased region" description="Pro residues" evidence="5">
    <location>
        <begin position="1"/>
        <end position="12"/>
    </location>
</feature>
<feature type="compositionally biased region" description="Low complexity" evidence="5">
    <location>
        <begin position="232"/>
        <end position="248"/>
    </location>
</feature>
<feature type="compositionally biased region" description="Low complexity" evidence="5">
    <location>
        <begin position="157"/>
        <end position="167"/>
    </location>
</feature>
<feature type="compositionally biased region" description="Low complexity" evidence="5">
    <location>
        <begin position="135"/>
        <end position="148"/>
    </location>
</feature>
<name>A0AAD8A8J2_DIPPU</name>
<feature type="compositionally biased region" description="Polar residues" evidence="5">
    <location>
        <begin position="220"/>
        <end position="231"/>
    </location>
</feature>
<feature type="region of interest" description="Disordered" evidence="5">
    <location>
        <begin position="1"/>
        <end position="118"/>
    </location>
</feature>
<protein>
    <recommendedName>
        <fullName evidence="6">SH3 domain-containing protein</fullName>
    </recommendedName>
</protein>
<feature type="compositionally biased region" description="Polar residues" evidence="5">
    <location>
        <begin position="84"/>
        <end position="104"/>
    </location>
</feature>
<dbReference type="InterPro" id="IPR036028">
    <property type="entry name" value="SH3-like_dom_sf"/>
</dbReference>
<dbReference type="PRINTS" id="PR00499">
    <property type="entry name" value="P67PHOX"/>
</dbReference>
<evidence type="ECO:0000256" key="2">
    <source>
        <dbReference type="ARBA" id="ARBA00022443"/>
    </source>
</evidence>
<feature type="domain" description="SH3" evidence="6">
    <location>
        <begin position="343"/>
        <end position="402"/>
    </location>
</feature>
<gene>
    <name evidence="7" type="ORF">L9F63_014129</name>
</gene>
<dbReference type="GO" id="GO:0015629">
    <property type="term" value="C:actin cytoskeleton"/>
    <property type="evidence" value="ECO:0007669"/>
    <property type="project" value="TreeGrafter"/>
</dbReference>
<dbReference type="SUPFAM" id="SSF50044">
    <property type="entry name" value="SH3-domain"/>
    <property type="match status" value="2"/>
</dbReference>
<evidence type="ECO:0000256" key="4">
    <source>
        <dbReference type="PROSITE-ProRule" id="PRU00192"/>
    </source>
</evidence>
<evidence type="ECO:0000256" key="1">
    <source>
        <dbReference type="ARBA" id="ARBA00004496"/>
    </source>
</evidence>
<dbReference type="PANTHER" id="PTHR47174">
    <property type="entry name" value="BRIDGING INTEGRATOR 3"/>
    <property type="match status" value="1"/>
</dbReference>
<keyword evidence="2 4" id="KW-0728">SH3 domain</keyword>
<comment type="caution">
    <text evidence="7">The sequence shown here is derived from an EMBL/GenBank/DDBJ whole genome shotgun (WGS) entry which is preliminary data.</text>
</comment>
<evidence type="ECO:0000313" key="7">
    <source>
        <dbReference type="EMBL" id="KAJ9594444.1"/>
    </source>
</evidence>
<feature type="compositionally biased region" description="Polar residues" evidence="5">
    <location>
        <begin position="39"/>
        <end position="52"/>
    </location>
</feature>
<dbReference type="GO" id="GO:0005737">
    <property type="term" value="C:cytoplasm"/>
    <property type="evidence" value="ECO:0007669"/>
    <property type="project" value="UniProtKB-SubCell"/>
</dbReference>
<keyword evidence="8" id="KW-1185">Reference proteome</keyword>
<dbReference type="PROSITE" id="PS50002">
    <property type="entry name" value="SH3"/>
    <property type="match status" value="2"/>
</dbReference>
<evidence type="ECO:0000313" key="8">
    <source>
        <dbReference type="Proteomes" id="UP001233999"/>
    </source>
</evidence>
<dbReference type="AlphaFoldDB" id="A0AAD8A8J2"/>
<feature type="region of interest" description="Disordered" evidence="5">
    <location>
        <begin position="196"/>
        <end position="337"/>
    </location>
</feature>
<dbReference type="Pfam" id="PF00018">
    <property type="entry name" value="SH3_1"/>
    <property type="match status" value="2"/>
</dbReference>
<accession>A0AAD8A8J2</accession>
<dbReference type="InterPro" id="IPR001452">
    <property type="entry name" value="SH3_domain"/>
</dbReference>